<feature type="region of interest" description="Disordered" evidence="1">
    <location>
        <begin position="1"/>
        <end position="25"/>
    </location>
</feature>
<evidence type="ECO:0000313" key="3">
    <source>
        <dbReference type="EMBL" id="MFC6722967.1"/>
    </source>
</evidence>
<dbReference type="Pfam" id="PF18545">
    <property type="entry name" value="HalOD1"/>
    <property type="match status" value="1"/>
</dbReference>
<evidence type="ECO:0000256" key="1">
    <source>
        <dbReference type="SAM" id="MobiDB-lite"/>
    </source>
</evidence>
<accession>A0ABD5RV01</accession>
<comment type="caution">
    <text evidence="3">The sequence shown here is derived from an EMBL/GenBank/DDBJ whole genome shotgun (WGS) entry which is preliminary data.</text>
</comment>
<dbReference type="EMBL" id="JBHSWU010000001">
    <property type="protein sequence ID" value="MFC6722967.1"/>
    <property type="molecule type" value="Genomic_DNA"/>
</dbReference>
<evidence type="ECO:0000313" key="4">
    <source>
        <dbReference type="Proteomes" id="UP001596328"/>
    </source>
</evidence>
<protein>
    <submittedName>
        <fullName evidence="3">HalOD1 output domain-containing protein</fullName>
    </submittedName>
</protein>
<dbReference type="Proteomes" id="UP001596328">
    <property type="component" value="Unassembled WGS sequence"/>
</dbReference>
<feature type="domain" description="Halobacterial output" evidence="2">
    <location>
        <begin position="35"/>
        <end position="98"/>
    </location>
</feature>
<feature type="compositionally biased region" description="Polar residues" evidence="1">
    <location>
        <begin position="1"/>
        <end position="20"/>
    </location>
</feature>
<sequence length="108" mass="11731">MSLTNMGEGNAAQDNSGSPTTERDNSVVNKQIEYIIAETVADELDCDVLELPERLYDTVDVIALENLFSCDLIGGSVSFAYCGCTVTVHHDKSVSVTETEEQNISPQQ</sequence>
<reference evidence="3 4" key="1">
    <citation type="journal article" date="2019" name="Int. J. Syst. Evol. Microbiol.">
        <title>The Global Catalogue of Microorganisms (GCM) 10K type strain sequencing project: providing services to taxonomists for standard genome sequencing and annotation.</title>
        <authorList>
            <consortium name="The Broad Institute Genomics Platform"/>
            <consortium name="The Broad Institute Genome Sequencing Center for Infectious Disease"/>
            <person name="Wu L."/>
            <person name="Ma J."/>
        </authorList>
    </citation>
    <scope>NUCLEOTIDE SEQUENCE [LARGE SCALE GENOMIC DNA]</scope>
    <source>
        <strain evidence="3 4">NBRC 111368</strain>
    </source>
</reference>
<dbReference type="AlphaFoldDB" id="A0ABD5RV01"/>
<proteinExistence type="predicted"/>
<gene>
    <name evidence="3" type="ORF">ACFQE1_00850</name>
</gene>
<organism evidence="3 4">
    <name type="scientific">Halobium palmae</name>
    <dbReference type="NCBI Taxonomy" id="1776492"/>
    <lineage>
        <taxon>Archaea</taxon>
        <taxon>Methanobacteriati</taxon>
        <taxon>Methanobacteriota</taxon>
        <taxon>Stenosarchaea group</taxon>
        <taxon>Halobacteria</taxon>
        <taxon>Halobacteriales</taxon>
        <taxon>Haloferacaceae</taxon>
        <taxon>Halobium</taxon>
    </lineage>
</organism>
<name>A0ABD5RV01_9EURY</name>
<evidence type="ECO:0000259" key="2">
    <source>
        <dbReference type="Pfam" id="PF18545"/>
    </source>
</evidence>
<keyword evidence="4" id="KW-1185">Reference proteome</keyword>
<dbReference type="InterPro" id="IPR040624">
    <property type="entry name" value="HalOD1"/>
</dbReference>